<name>A0ACD5BM91_9PSEU</name>
<reference evidence="1" key="1">
    <citation type="submission" date="2023-10" db="EMBL/GenBank/DDBJ databases">
        <title>Whole genome sequencing of actinobacterial strain Amycolatopsis sp. (BCA-696) identifies the underlying plant growth-promoting genes.</title>
        <authorList>
            <person name="Gandham P."/>
            <person name="Vadla N."/>
            <person name="Saji A."/>
            <person name="Srinivas V."/>
            <person name="Ruperao P."/>
            <person name="Selvanayagam S."/>
            <person name="Saxena R.K."/>
            <person name="Rathore A."/>
            <person name="Gopalakrishnan S."/>
            <person name="Thakur V."/>
        </authorList>
    </citation>
    <scope>NUCLEOTIDE SEQUENCE</scope>
    <source>
        <strain evidence="1">BCA-696</strain>
    </source>
</reference>
<proteinExistence type="predicted"/>
<protein>
    <submittedName>
        <fullName evidence="1">MarR family winged helix-turn-helix transcriptional regulator</fullName>
    </submittedName>
</protein>
<sequence length="154" mass="16713">MGEARWLDEREARAWRGIIGVLPRLTAALERQLVQDAGLSAAEYTLLVPLSEASGGVLRARDLGRMVGWERSRISHQVIRMEKRGLVAREECGEDARGSMVRLTDAGRAAIVAAAPAHVAAVRQYFIGALTDAELDVIGPALERVMDRLPDGDG</sequence>
<accession>A0ACD5BM91</accession>
<dbReference type="Proteomes" id="UP001456344">
    <property type="component" value="Chromosome"/>
</dbReference>
<organism evidence="1 2">
    <name type="scientific">Amycolatopsis coloradensis</name>
    <dbReference type="NCBI Taxonomy" id="76021"/>
    <lineage>
        <taxon>Bacteria</taxon>
        <taxon>Bacillati</taxon>
        <taxon>Actinomycetota</taxon>
        <taxon>Actinomycetes</taxon>
        <taxon>Pseudonocardiales</taxon>
        <taxon>Pseudonocardiaceae</taxon>
        <taxon>Amycolatopsis</taxon>
    </lineage>
</organism>
<keyword evidence="2" id="KW-1185">Reference proteome</keyword>
<evidence type="ECO:0000313" key="1">
    <source>
        <dbReference type="EMBL" id="WYW20511.1"/>
    </source>
</evidence>
<dbReference type="EMBL" id="CP150484">
    <property type="protein sequence ID" value="WYW20511.1"/>
    <property type="molecule type" value="Genomic_DNA"/>
</dbReference>
<gene>
    <name evidence="1" type="ORF">LCL61_33665</name>
</gene>
<evidence type="ECO:0000313" key="2">
    <source>
        <dbReference type="Proteomes" id="UP001456344"/>
    </source>
</evidence>